<keyword evidence="6" id="KW-0472">Membrane</keyword>
<reference evidence="8 9" key="1">
    <citation type="submission" date="2021-05" db="EMBL/GenBank/DDBJ databases">
        <title>Kineosporia and Streptomyces sp. nov. two new marine actinobacteria isolated from Coral.</title>
        <authorList>
            <person name="Buangrab K."/>
            <person name="Sutthacheep M."/>
            <person name="Yeemin T."/>
            <person name="Harunari E."/>
            <person name="Igarashi Y."/>
            <person name="Kanchanasin P."/>
            <person name="Tanasupawat S."/>
            <person name="Phongsopitanun W."/>
        </authorList>
    </citation>
    <scope>NUCLEOTIDE SEQUENCE [LARGE SCALE GENOMIC DNA]</scope>
    <source>
        <strain evidence="8 9">J2-2</strain>
    </source>
</reference>
<comment type="caution">
    <text evidence="8">The sequence shown here is derived from an EMBL/GenBank/DDBJ whole genome shotgun (WGS) entry which is preliminary data.</text>
</comment>
<dbReference type="NCBIfam" id="TIGR02227">
    <property type="entry name" value="sigpep_I_bact"/>
    <property type="match status" value="1"/>
</dbReference>
<evidence type="ECO:0000256" key="5">
    <source>
        <dbReference type="ARBA" id="ARBA00022801"/>
    </source>
</evidence>
<dbReference type="PANTHER" id="PTHR43390">
    <property type="entry name" value="SIGNAL PEPTIDASE I"/>
    <property type="match status" value="1"/>
</dbReference>
<evidence type="ECO:0000313" key="9">
    <source>
        <dbReference type="Proteomes" id="UP001197247"/>
    </source>
</evidence>
<keyword evidence="5 6" id="KW-0378">Hydrolase</keyword>
<evidence type="ECO:0000313" key="8">
    <source>
        <dbReference type="EMBL" id="MBT0769804.1"/>
    </source>
</evidence>
<dbReference type="InterPro" id="IPR019758">
    <property type="entry name" value="Pept_S26A_signal_pept_1_CS"/>
</dbReference>
<feature type="domain" description="Peptidase S26" evidence="7">
    <location>
        <begin position="23"/>
        <end position="216"/>
    </location>
</feature>
<dbReference type="PRINTS" id="PR00727">
    <property type="entry name" value="LEADERPTASE"/>
</dbReference>
<dbReference type="GO" id="GO:0009003">
    <property type="term" value="F:signal peptidase activity"/>
    <property type="evidence" value="ECO:0007669"/>
    <property type="project" value="UniProtKB-EC"/>
</dbReference>
<feature type="transmembrane region" description="Helical" evidence="6">
    <location>
        <begin position="20"/>
        <end position="39"/>
    </location>
</feature>
<name>A0ABS5TFE2_9ACTN</name>
<organism evidence="8 9">
    <name type="scientific">Kineosporia corallincola</name>
    <dbReference type="NCBI Taxonomy" id="2835133"/>
    <lineage>
        <taxon>Bacteria</taxon>
        <taxon>Bacillati</taxon>
        <taxon>Actinomycetota</taxon>
        <taxon>Actinomycetes</taxon>
        <taxon>Kineosporiales</taxon>
        <taxon>Kineosporiaceae</taxon>
        <taxon>Kineosporia</taxon>
    </lineage>
</organism>
<accession>A0ABS5TFE2</accession>
<dbReference type="Pfam" id="PF10502">
    <property type="entry name" value="Peptidase_S26"/>
    <property type="match status" value="1"/>
</dbReference>
<dbReference type="Proteomes" id="UP001197247">
    <property type="component" value="Unassembled WGS sequence"/>
</dbReference>
<dbReference type="PANTHER" id="PTHR43390:SF1">
    <property type="entry name" value="CHLOROPLAST PROCESSING PEPTIDASE"/>
    <property type="match status" value="1"/>
</dbReference>
<evidence type="ECO:0000256" key="2">
    <source>
        <dbReference type="ARBA" id="ARBA00004401"/>
    </source>
</evidence>
<gene>
    <name evidence="8" type="primary">lepB</name>
    <name evidence="8" type="ORF">KIH74_12780</name>
</gene>
<protein>
    <recommendedName>
        <fullName evidence="4 6">Signal peptidase I</fullName>
        <ecNumber evidence="4 6">3.4.21.89</ecNumber>
    </recommendedName>
</protein>
<dbReference type="PROSITE" id="PS00761">
    <property type="entry name" value="SPASE_I_3"/>
    <property type="match status" value="1"/>
</dbReference>
<sequence length="237" mass="25730">MAHRPKPGDLPLTPVQAAGYLIREVFLVLVIALGLSLVIKTYLMQAFFIPSSSMEDTLQIGDRVLVSKLTPGPLSLHRGDIVVFEDPGGWLPTTETEKSSNAAVQRVHNALMFVGLMPSDADNHLIKRLIGLPGDKVECCDANGRILVNGEPIDEPYVKPGSAPSDEEFTVTVPEGHVWVLGDNRSDSADSRYHRDNADGTVPIDNVVGVAFARVWPLPRISIFTNPSDVFQSVSPP</sequence>
<comment type="catalytic activity">
    <reaction evidence="1 6">
        <text>Cleavage of hydrophobic, N-terminal signal or leader sequences from secreted and periplasmic proteins.</text>
        <dbReference type="EC" id="3.4.21.89"/>
    </reaction>
</comment>
<comment type="subcellular location">
    <subcellularLocation>
        <location evidence="2">Cell membrane</location>
        <topology evidence="2">Single-pass type II membrane protein</topology>
    </subcellularLocation>
    <subcellularLocation>
        <location evidence="6">Membrane</location>
        <topology evidence="6">Single-pass type II membrane protein</topology>
    </subcellularLocation>
</comment>
<evidence type="ECO:0000259" key="7">
    <source>
        <dbReference type="Pfam" id="PF10502"/>
    </source>
</evidence>
<evidence type="ECO:0000256" key="4">
    <source>
        <dbReference type="ARBA" id="ARBA00013208"/>
    </source>
</evidence>
<evidence type="ECO:0000256" key="6">
    <source>
        <dbReference type="RuleBase" id="RU362042"/>
    </source>
</evidence>
<dbReference type="CDD" id="cd06530">
    <property type="entry name" value="S26_SPase_I"/>
    <property type="match status" value="1"/>
</dbReference>
<dbReference type="InterPro" id="IPR036286">
    <property type="entry name" value="LexA/Signal_pep-like_sf"/>
</dbReference>
<dbReference type="EC" id="3.4.21.89" evidence="4 6"/>
<dbReference type="Gene3D" id="2.10.109.10">
    <property type="entry name" value="Umud Fragment, subunit A"/>
    <property type="match status" value="1"/>
</dbReference>
<dbReference type="EMBL" id="JAHBAY010000004">
    <property type="protein sequence ID" value="MBT0769804.1"/>
    <property type="molecule type" value="Genomic_DNA"/>
</dbReference>
<dbReference type="InterPro" id="IPR019533">
    <property type="entry name" value="Peptidase_S26"/>
</dbReference>
<evidence type="ECO:0000256" key="1">
    <source>
        <dbReference type="ARBA" id="ARBA00000677"/>
    </source>
</evidence>
<evidence type="ECO:0000256" key="3">
    <source>
        <dbReference type="ARBA" id="ARBA00009370"/>
    </source>
</evidence>
<comment type="similarity">
    <text evidence="3 6">Belongs to the peptidase S26 family.</text>
</comment>
<keyword evidence="9" id="KW-1185">Reference proteome</keyword>
<dbReference type="InterPro" id="IPR000223">
    <property type="entry name" value="Pept_S26A_signal_pept_1"/>
</dbReference>
<keyword evidence="6" id="KW-1133">Transmembrane helix</keyword>
<dbReference type="SUPFAM" id="SSF51306">
    <property type="entry name" value="LexA/Signal peptidase"/>
    <property type="match status" value="1"/>
</dbReference>
<proteinExistence type="inferred from homology"/>
<keyword evidence="6" id="KW-0812">Transmembrane</keyword>
<keyword evidence="6" id="KW-0645">Protease</keyword>